<reference evidence="5" key="1">
    <citation type="journal article" date="2021" name="Microorganisms">
        <title>Phylogenomic Reconstruction and Metabolic Potential of the Genus Aminobacter.</title>
        <authorList>
            <person name="Artuso I."/>
            <person name="Turrini P."/>
            <person name="Pirolo M."/>
            <person name="Lugli G.A."/>
            <person name="Ventura M."/>
            <person name="Visca P."/>
        </authorList>
    </citation>
    <scope>NUCLEOTIDE SEQUENCE</scope>
    <source>
        <strain evidence="5">LMG 26462</strain>
    </source>
</reference>
<dbReference type="AlphaFoldDB" id="A0A9X1ACX2"/>
<keyword evidence="2" id="KW-0659">Purine metabolism</keyword>
<dbReference type="Proteomes" id="UP001138921">
    <property type="component" value="Unassembled WGS sequence"/>
</dbReference>
<name>A0A9X1ACX2_9HYPH</name>
<dbReference type="InterPro" id="IPR047233">
    <property type="entry name" value="UAH_cupin"/>
</dbReference>
<dbReference type="PIRSF" id="PIRSF017306">
    <property type="entry name" value="Ureidogly_hydro"/>
    <property type="match status" value="1"/>
</dbReference>
<dbReference type="PANTHER" id="PTHR21221">
    <property type="entry name" value="UREIDOGLYCOLATE HYDROLASE"/>
    <property type="match status" value="1"/>
</dbReference>
<dbReference type="PANTHER" id="PTHR21221:SF1">
    <property type="entry name" value="UREIDOGLYCOLATE LYASE"/>
    <property type="match status" value="1"/>
</dbReference>
<dbReference type="Pfam" id="PF04115">
    <property type="entry name" value="Ureidogly_lyase"/>
    <property type="match status" value="1"/>
</dbReference>
<dbReference type="GO" id="GO:0006144">
    <property type="term" value="P:purine nucleobase metabolic process"/>
    <property type="evidence" value="ECO:0007669"/>
    <property type="project" value="UniProtKB-KW"/>
</dbReference>
<reference evidence="5" key="2">
    <citation type="submission" date="2021-03" db="EMBL/GenBank/DDBJ databases">
        <authorList>
            <person name="Artuso I."/>
            <person name="Turrini P."/>
            <person name="Pirolo M."/>
            <person name="Lugli G.A."/>
            <person name="Ventura M."/>
            <person name="Visca P."/>
        </authorList>
    </citation>
    <scope>NUCLEOTIDE SEQUENCE</scope>
    <source>
        <strain evidence="5">LMG 26462</strain>
    </source>
</reference>
<dbReference type="SUPFAM" id="SSF51182">
    <property type="entry name" value="RmlC-like cupins"/>
    <property type="match status" value="1"/>
</dbReference>
<keyword evidence="6" id="KW-1185">Reference proteome</keyword>
<dbReference type="RefSeq" id="WP_214391140.1">
    <property type="nucleotide sequence ID" value="NZ_JAFLWW010000004.1"/>
</dbReference>
<gene>
    <name evidence="5" type="ORF">J1C56_16545</name>
</gene>
<dbReference type="EMBL" id="JAFLWW010000004">
    <property type="protein sequence ID" value="MBT1157207.1"/>
    <property type="molecule type" value="Genomic_DNA"/>
</dbReference>
<dbReference type="GO" id="GO:0004848">
    <property type="term" value="F:ureidoglycolate hydrolase activity"/>
    <property type="evidence" value="ECO:0007669"/>
    <property type="project" value="InterPro"/>
</dbReference>
<dbReference type="GO" id="GO:0050385">
    <property type="term" value="F:ureidoglycolate lyase activity"/>
    <property type="evidence" value="ECO:0007669"/>
    <property type="project" value="UniProtKB-EC"/>
</dbReference>
<evidence type="ECO:0000256" key="4">
    <source>
        <dbReference type="ARBA" id="ARBA00047684"/>
    </source>
</evidence>
<comment type="subunit">
    <text evidence="1">Homodimer.</text>
</comment>
<sequence>MAPLTREAFLPFGDVIDDTGATVFPTNDGTALRIHELGIADCQADGGRTLFSIFRMRQASLPDTIRLMERHPLSSQAFVPLGIVRLVALVAQAGSRPEVSELQAFVTNGRQGVNYRRGTWHHPLITLDPGDFLVVDRAGPGAAFTQDYEEVALAATPRLALNAASPIPEYKS</sequence>
<comment type="catalytic activity">
    <reaction evidence="4">
        <text>(S)-ureidoglycolate = urea + glyoxylate</text>
        <dbReference type="Rhea" id="RHEA:11304"/>
        <dbReference type="ChEBI" id="CHEBI:16199"/>
        <dbReference type="ChEBI" id="CHEBI:36655"/>
        <dbReference type="ChEBI" id="CHEBI:57296"/>
        <dbReference type="EC" id="4.3.2.3"/>
    </reaction>
</comment>
<comment type="caution">
    <text evidence="5">The sequence shown here is derived from an EMBL/GenBank/DDBJ whole genome shotgun (WGS) entry which is preliminary data.</text>
</comment>
<dbReference type="InterPro" id="IPR011051">
    <property type="entry name" value="RmlC_Cupin_sf"/>
</dbReference>
<dbReference type="InterPro" id="IPR024060">
    <property type="entry name" value="Ureidoglycolate_lyase_dom_sf"/>
</dbReference>
<evidence type="ECO:0000256" key="2">
    <source>
        <dbReference type="ARBA" id="ARBA00022631"/>
    </source>
</evidence>
<dbReference type="Gene3D" id="2.60.120.480">
    <property type="entry name" value="Ureidoglycolate hydrolase"/>
    <property type="match status" value="1"/>
</dbReference>
<keyword evidence="3 5" id="KW-0456">Lyase</keyword>
<evidence type="ECO:0000256" key="1">
    <source>
        <dbReference type="ARBA" id="ARBA00011738"/>
    </source>
</evidence>
<protein>
    <submittedName>
        <fullName evidence="5">Ureidoglycolate lyase</fullName>
    </submittedName>
</protein>
<evidence type="ECO:0000256" key="3">
    <source>
        <dbReference type="ARBA" id="ARBA00023239"/>
    </source>
</evidence>
<accession>A0A9X1ACX2</accession>
<dbReference type="InterPro" id="IPR007247">
    <property type="entry name" value="Ureidogly_lyase"/>
</dbReference>
<dbReference type="GO" id="GO:0000256">
    <property type="term" value="P:allantoin catabolic process"/>
    <property type="evidence" value="ECO:0007669"/>
    <property type="project" value="InterPro"/>
</dbReference>
<evidence type="ECO:0000313" key="6">
    <source>
        <dbReference type="Proteomes" id="UP001138921"/>
    </source>
</evidence>
<dbReference type="CDD" id="cd20298">
    <property type="entry name" value="cupin_UAH"/>
    <property type="match status" value="1"/>
</dbReference>
<proteinExistence type="predicted"/>
<organism evidence="5 6">
    <name type="scientific">Aminobacter anthyllidis</name>
    <dbReference type="NCBI Taxonomy" id="1035067"/>
    <lineage>
        <taxon>Bacteria</taxon>
        <taxon>Pseudomonadati</taxon>
        <taxon>Pseudomonadota</taxon>
        <taxon>Alphaproteobacteria</taxon>
        <taxon>Hyphomicrobiales</taxon>
        <taxon>Phyllobacteriaceae</taxon>
        <taxon>Aminobacter</taxon>
    </lineage>
</organism>
<evidence type="ECO:0000313" key="5">
    <source>
        <dbReference type="EMBL" id="MBT1157207.1"/>
    </source>
</evidence>